<dbReference type="Proteomes" id="UP001596494">
    <property type="component" value="Unassembled WGS sequence"/>
</dbReference>
<dbReference type="NCBIfam" id="NF033537">
    <property type="entry name" value="lasso_biosyn_B2"/>
    <property type="match status" value="1"/>
</dbReference>
<evidence type="ECO:0000259" key="1">
    <source>
        <dbReference type="Pfam" id="PF13471"/>
    </source>
</evidence>
<dbReference type="Pfam" id="PF13471">
    <property type="entry name" value="Transglut_core3"/>
    <property type="match status" value="1"/>
</dbReference>
<protein>
    <submittedName>
        <fullName evidence="2">Lasso peptide biosynthesis B2 protein</fullName>
    </submittedName>
</protein>
<comment type="caution">
    <text evidence="2">The sequence shown here is derived from an EMBL/GenBank/DDBJ whole genome shotgun (WGS) entry which is preliminary data.</text>
</comment>
<dbReference type="EMBL" id="JBHTBY010000017">
    <property type="protein sequence ID" value="MFC7322741.1"/>
    <property type="molecule type" value="Genomic_DNA"/>
</dbReference>
<name>A0ABW2K9N8_9BACI</name>
<dbReference type="InterPro" id="IPR032708">
    <property type="entry name" value="McjB_C"/>
</dbReference>
<evidence type="ECO:0000313" key="3">
    <source>
        <dbReference type="Proteomes" id="UP001596494"/>
    </source>
</evidence>
<feature type="domain" description="Microcin J25-processing protein McjB C-terminal" evidence="1">
    <location>
        <begin position="17"/>
        <end position="123"/>
    </location>
</feature>
<proteinExistence type="predicted"/>
<gene>
    <name evidence="2" type="ORF">ACFQMN_17900</name>
</gene>
<reference evidence="3" key="1">
    <citation type="journal article" date="2019" name="Int. J. Syst. Evol. Microbiol.">
        <title>The Global Catalogue of Microorganisms (GCM) 10K type strain sequencing project: providing services to taxonomists for standard genome sequencing and annotation.</title>
        <authorList>
            <consortium name="The Broad Institute Genomics Platform"/>
            <consortium name="The Broad Institute Genome Sequencing Center for Infectious Disease"/>
            <person name="Wu L."/>
            <person name="Ma J."/>
        </authorList>
    </citation>
    <scope>NUCLEOTIDE SEQUENCE [LARGE SCALE GENOMIC DNA]</scope>
    <source>
        <strain evidence="3">CCUG 73951</strain>
    </source>
</reference>
<accession>A0ABW2K9N8</accession>
<sequence>MLAEAYLFLAKARYLKSVPFERLASSLGESFQESLEHPEGMDRKELARISQSVKIMSKYTFWESQCMVQALAAMKMIERRGMSSTIYFGTARDDHGEMIAHAWLRSGPYYITGAEGMERFTVVGKFAKNAGGKQHGEKYTSESI</sequence>
<organism evidence="2 3">
    <name type="scientific">Halobacillus campisalis</name>
    <dbReference type="NCBI Taxonomy" id="435909"/>
    <lineage>
        <taxon>Bacteria</taxon>
        <taxon>Bacillati</taxon>
        <taxon>Bacillota</taxon>
        <taxon>Bacilli</taxon>
        <taxon>Bacillales</taxon>
        <taxon>Bacillaceae</taxon>
        <taxon>Halobacillus</taxon>
    </lineage>
</organism>
<keyword evidence="3" id="KW-1185">Reference proteome</keyword>
<dbReference type="InterPro" id="IPR053521">
    <property type="entry name" value="McjB-like"/>
</dbReference>
<dbReference type="RefSeq" id="WP_289215106.1">
    <property type="nucleotide sequence ID" value="NZ_JAPVRC010000002.1"/>
</dbReference>
<evidence type="ECO:0000313" key="2">
    <source>
        <dbReference type="EMBL" id="MFC7322741.1"/>
    </source>
</evidence>